<dbReference type="PANTHER" id="PTHR21661:SF78">
    <property type="entry name" value="EPOXIDE HYDROLASE 1"/>
    <property type="match status" value="1"/>
</dbReference>
<dbReference type="InterPro" id="IPR000639">
    <property type="entry name" value="Epox_hydrolase-like"/>
</dbReference>
<feature type="transmembrane region" description="Helical" evidence="3">
    <location>
        <begin position="102"/>
        <end position="123"/>
    </location>
</feature>
<name>A0A2I0UST8_LIMLA</name>
<protein>
    <recommendedName>
        <fullName evidence="4">Epoxide hydrolase N-terminal domain-containing protein</fullName>
    </recommendedName>
</protein>
<dbReference type="GO" id="GO:0004301">
    <property type="term" value="F:epoxide hydrolase activity"/>
    <property type="evidence" value="ECO:0007669"/>
    <property type="project" value="TreeGrafter"/>
</dbReference>
<dbReference type="Pfam" id="PF06441">
    <property type="entry name" value="EHN"/>
    <property type="match status" value="1"/>
</dbReference>
<keyword evidence="3" id="KW-0472">Membrane</keyword>
<organism evidence="5 6">
    <name type="scientific">Limosa lapponica baueri</name>
    <dbReference type="NCBI Taxonomy" id="1758121"/>
    <lineage>
        <taxon>Eukaryota</taxon>
        <taxon>Metazoa</taxon>
        <taxon>Chordata</taxon>
        <taxon>Craniata</taxon>
        <taxon>Vertebrata</taxon>
        <taxon>Euteleostomi</taxon>
        <taxon>Archelosauria</taxon>
        <taxon>Archosauria</taxon>
        <taxon>Dinosauria</taxon>
        <taxon>Saurischia</taxon>
        <taxon>Theropoda</taxon>
        <taxon>Coelurosauria</taxon>
        <taxon>Aves</taxon>
        <taxon>Neognathae</taxon>
        <taxon>Neoaves</taxon>
        <taxon>Charadriiformes</taxon>
        <taxon>Scolopacidae</taxon>
        <taxon>Limosa</taxon>
    </lineage>
</organism>
<dbReference type="InterPro" id="IPR010497">
    <property type="entry name" value="Epoxide_hydro_N"/>
</dbReference>
<evidence type="ECO:0000313" key="5">
    <source>
        <dbReference type="EMBL" id="PKU49102.1"/>
    </source>
</evidence>
<dbReference type="Proteomes" id="UP000233556">
    <property type="component" value="Unassembled WGS sequence"/>
</dbReference>
<dbReference type="PRINTS" id="PR00412">
    <property type="entry name" value="EPOXHYDRLASE"/>
</dbReference>
<proteinExistence type="inferred from homology"/>
<reference evidence="6" key="2">
    <citation type="submission" date="2017-12" db="EMBL/GenBank/DDBJ databases">
        <title>Genome sequence of the Bar-tailed Godwit (Limosa lapponica baueri).</title>
        <authorList>
            <person name="Lima N.C.B."/>
            <person name="Parody-Merino A.M."/>
            <person name="Battley P.F."/>
            <person name="Fidler A.E."/>
            <person name="Prosdocimi F."/>
        </authorList>
    </citation>
    <scope>NUCLEOTIDE SEQUENCE [LARGE SCALE GENOMIC DNA]</scope>
</reference>
<accession>A0A2I0UST8</accession>
<evidence type="ECO:0000313" key="6">
    <source>
        <dbReference type="Proteomes" id="UP000233556"/>
    </source>
</evidence>
<evidence type="ECO:0000259" key="4">
    <source>
        <dbReference type="Pfam" id="PF06441"/>
    </source>
</evidence>
<feature type="transmembrane region" description="Helical" evidence="3">
    <location>
        <begin position="143"/>
        <end position="161"/>
    </location>
</feature>
<keyword evidence="3" id="KW-1133">Transmembrane helix</keyword>
<dbReference type="AlphaFoldDB" id="A0A2I0UST8"/>
<sequence length="601" mass="68498">MIDDCLTEGEEIMDDKQLNKLQELQSEALSNAEHKPSDLNLVQQGLEVIASEVSSTAIRETTCPSSHCEFVNATAQHYANGKWVVRMGDFGRGMELASTMKFQCLLFMLLLAVIVQTIIQRIFNKRESILSRIRSFEYSQKNAVLVPAAALGVGGILVFWLKSSHKIKTIEMGDGWWGSERLLKGKEDESIRPFKIETSDKEIEDLHRRLEQARYTPPLEGAAFHYGFNSNYLQKVVTYWRNQFDWRKQVEVLNKYPHFQTTIEGIDIHFIHVKPSYVPHGRAVQPLLMVHGWPGSFYEFYKIIPLLTEPAGHGLNEGDVVFEVICPSIPGYGFSEAPHQKGFDTIATARIFHKLMNRLGFKQYYVQGGDWGSRITTNMAQMLPQSVKGLHLNLVFINRQGLGRMISVMLGAYLPWLVGLTREDARRIYPFMQKNVYELLRESGYLHIQATKPDTAGCGLNDSPVGLAAYILEKFSTWTDKSFLDKDDGGLESKYSLDELLTNVMIYWVTSSIVSSVRYYKENFSKDPHLTAHARVGVYVPTGIAAFPQELVHTPRVWAKQMYKNIITYSYMPRGGHFAAFEEPKLLAQDIIQFVRKVEQL</sequence>
<evidence type="ECO:0000256" key="3">
    <source>
        <dbReference type="SAM" id="Phobius"/>
    </source>
</evidence>
<dbReference type="InterPro" id="IPR029058">
    <property type="entry name" value="AB_hydrolase_fold"/>
</dbReference>
<dbReference type="GO" id="GO:0097176">
    <property type="term" value="P:epoxide metabolic process"/>
    <property type="evidence" value="ECO:0007669"/>
    <property type="project" value="TreeGrafter"/>
</dbReference>
<comment type="similarity">
    <text evidence="1">Belongs to the peptidase S33 family.</text>
</comment>
<dbReference type="GO" id="GO:0019369">
    <property type="term" value="P:arachidonate metabolic process"/>
    <property type="evidence" value="ECO:0007669"/>
    <property type="project" value="TreeGrafter"/>
</dbReference>
<feature type="domain" description="Epoxide hydrolase N-terminal" evidence="4">
    <location>
        <begin position="191"/>
        <end position="300"/>
    </location>
</feature>
<gene>
    <name evidence="5" type="ORF">llap_544</name>
</gene>
<dbReference type="PANTHER" id="PTHR21661">
    <property type="entry name" value="EPOXIDE HYDROLASE 1-RELATED"/>
    <property type="match status" value="1"/>
</dbReference>
<reference evidence="6" key="1">
    <citation type="submission" date="2017-11" db="EMBL/GenBank/DDBJ databases">
        <authorList>
            <person name="Lima N.C."/>
            <person name="Parody-Merino A.M."/>
            <person name="Battley P.F."/>
            <person name="Fidler A.E."/>
            <person name="Prosdocimi F."/>
        </authorList>
    </citation>
    <scope>NUCLEOTIDE SEQUENCE [LARGE SCALE GENOMIC DNA]</scope>
</reference>
<dbReference type="SUPFAM" id="SSF53474">
    <property type="entry name" value="alpha/beta-Hydrolases"/>
    <property type="match status" value="1"/>
</dbReference>
<evidence type="ECO:0000256" key="1">
    <source>
        <dbReference type="ARBA" id="ARBA00010088"/>
    </source>
</evidence>
<dbReference type="Gene3D" id="3.40.50.1820">
    <property type="entry name" value="alpha/beta hydrolase"/>
    <property type="match status" value="1"/>
</dbReference>
<keyword evidence="2" id="KW-0378">Hydrolase</keyword>
<evidence type="ECO:0000256" key="2">
    <source>
        <dbReference type="ARBA" id="ARBA00022801"/>
    </source>
</evidence>
<dbReference type="OrthoDB" id="7130006at2759"/>
<keyword evidence="6" id="KW-1185">Reference proteome</keyword>
<keyword evidence="3" id="KW-0812">Transmembrane</keyword>
<dbReference type="EMBL" id="KZ505642">
    <property type="protein sequence ID" value="PKU49102.1"/>
    <property type="molecule type" value="Genomic_DNA"/>
</dbReference>